<name>A0A3N3ZNB5_9MICC</name>
<evidence type="ECO:0000256" key="2">
    <source>
        <dbReference type="SAM" id="MobiDB-lite"/>
    </source>
</evidence>
<dbReference type="InterPro" id="IPR050300">
    <property type="entry name" value="GDXG_lipolytic_enzyme"/>
</dbReference>
<feature type="region of interest" description="Disordered" evidence="2">
    <location>
        <begin position="1"/>
        <end position="60"/>
    </location>
</feature>
<dbReference type="InterPro" id="IPR049492">
    <property type="entry name" value="BD-FAE-like_dom"/>
</dbReference>
<dbReference type="Proteomes" id="UP000270616">
    <property type="component" value="Unassembled WGS sequence"/>
</dbReference>
<dbReference type="EMBL" id="RKMF01000013">
    <property type="protein sequence ID" value="ROZ62315.1"/>
    <property type="molecule type" value="Genomic_DNA"/>
</dbReference>
<evidence type="ECO:0000313" key="4">
    <source>
        <dbReference type="EMBL" id="ROZ62315.1"/>
    </source>
</evidence>
<keyword evidence="5" id="KW-1185">Reference proteome</keyword>
<evidence type="ECO:0000256" key="1">
    <source>
        <dbReference type="ARBA" id="ARBA00022801"/>
    </source>
</evidence>
<dbReference type="SUPFAM" id="SSF53474">
    <property type="entry name" value="alpha/beta-Hydrolases"/>
    <property type="match status" value="1"/>
</dbReference>
<gene>
    <name evidence="4" type="ORF">EDL96_10375</name>
</gene>
<evidence type="ECO:0000259" key="3">
    <source>
        <dbReference type="Pfam" id="PF20434"/>
    </source>
</evidence>
<feature type="region of interest" description="Disordered" evidence="2">
    <location>
        <begin position="80"/>
        <end position="109"/>
    </location>
</feature>
<sequence length="381" mass="40329">MRWPPSRQDASRSRSTTVPGPTGVGPTTTPTSAPWSRVPEASDVAQPQPSPESARPTRRNLLRAAGVTVLGAGAAAALTTPVGTGSVDSGQVSGHRRAGRPVDRGRLTWGDDEERQTGWLFVPDPTEWSRGEIDPAYPVAVVVHGGSWHDASSPSYMADIAQDLARYGLAVWAPTYRGLDGPGGWPETFQDVSDAIDFVPQLAEQGRFRPQRDNVHLLGHSAGGHLATWAAGRSELPAGAPGADPVIEARSVTSMAGLYDLSLAENFEGGDLIRDLLGGVTPEEDPERYDIASPIDRLPLGIPVNVLHGTEDQVIPLEAVEGYFQALRDSGNPGAREILPGVGHDDWSDLHGDPWARARKAFLDSVFPTGTESGVGAMGVG</sequence>
<dbReference type="GO" id="GO:0016787">
    <property type="term" value="F:hydrolase activity"/>
    <property type="evidence" value="ECO:0007669"/>
    <property type="project" value="UniProtKB-KW"/>
</dbReference>
<dbReference type="InterPro" id="IPR029058">
    <property type="entry name" value="AB_hydrolase_fold"/>
</dbReference>
<dbReference type="PANTHER" id="PTHR48081">
    <property type="entry name" value="AB HYDROLASE SUPERFAMILY PROTEIN C4A8.06C"/>
    <property type="match status" value="1"/>
</dbReference>
<dbReference type="AlphaFoldDB" id="A0A3N3ZNB5"/>
<comment type="caution">
    <text evidence="4">The sequence shown here is derived from an EMBL/GenBank/DDBJ whole genome shotgun (WGS) entry which is preliminary data.</text>
</comment>
<protein>
    <submittedName>
        <fullName evidence="4">Alpha/beta hydrolase</fullName>
    </submittedName>
</protein>
<organism evidence="4 5">
    <name type="scientific">Kocuria soli</name>
    <dbReference type="NCBI Taxonomy" id="2485125"/>
    <lineage>
        <taxon>Bacteria</taxon>
        <taxon>Bacillati</taxon>
        <taxon>Actinomycetota</taxon>
        <taxon>Actinomycetes</taxon>
        <taxon>Micrococcales</taxon>
        <taxon>Micrococcaceae</taxon>
        <taxon>Kocuria</taxon>
    </lineage>
</organism>
<keyword evidence="1 4" id="KW-0378">Hydrolase</keyword>
<proteinExistence type="predicted"/>
<dbReference type="Pfam" id="PF20434">
    <property type="entry name" value="BD-FAE"/>
    <property type="match status" value="1"/>
</dbReference>
<feature type="domain" description="BD-FAE-like" evidence="3">
    <location>
        <begin position="136"/>
        <end position="319"/>
    </location>
</feature>
<feature type="compositionally biased region" description="Low complexity" evidence="2">
    <location>
        <begin position="16"/>
        <end position="31"/>
    </location>
</feature>
<reference evidence="4 5" key="1">
    <citation type="submission" date="2018-10" db="EMBL/GenBank/DDBJ databases">
        <title>Kocuria sp. M5W7-7, whole genome shotgun sequence.</title>
        <authorList>
            <person name="Tuo L."/>
        </authorList>
    </citation>
    <scope>NUCLEOTIDE SEQUENCE [LARGE SCALE GENOMIC DNA]</scope>
    <source>
        <strain evidence="4 5">M5W7-7</strain>
    </source>
</reference>
<dbReference type="Gene3D" id="3.40.50.1820">
    <property type="entry name" value="alpha/beta hydrolase"/>
    <property type="match status" value="1"/>
</dbReference>
<accession>A0A3N3ZNB5</accession>
<evidence type="ECO:0000313" key="5">
    <source>
        <dbReference type="Proteomes" id="UP000270616"/>
    </source>
</evidence>